<protein>
    <submittedName>
        <fullName evidence="2">Uncharacterized protein</fullName>
    </submittedName>
</protein>
<dbReference type="GeneID" id="17038557"/>
<dbReference type="KEGG" id="csl:COCSUDRAFT_67432"/>
<feature type="region of interest" description="Disordered" evidence="1">
    <location>
        <begin position="1"/>
        <end position="33"/>
    </location>
</feature>
<gene>
    <name evidence="2" type="ORF">COCSUDRAFT_67432</name>
</gene>
<evidence type="ECO:0000256" key="1">
    <source>
        <dbReference type="SAM" id="MobiDB-lite"/>
    </source>
</evidence>
<sequence length="311" mass="34445">MCALLKDDSRNSSVDGPDKSERDKNRLPALETGASDQAHRLDFTVYAVNRLPFVKASCRSLEAPPLHSEGVVHHPFVAFFTSFSRAKAAACWLSECGEEVYVHRFRANNSVEGKWHPLRPGQTTNHPTQMCHYASTGIAFRDWPVQRQLAADRKSGMAHREPINAFLVGVNAAPDEAPQWRHYNFFTVGVFTSEVRAKACVAERGHTAVSMCPITLNAPLFPCLSSAVLSAHQTRLLVRSATMFVDHSEDAEREGGVMSDIMAQIWDLVLDRHQHPCKADPRASKAAARQTPELLSEADDLLLSRDSSVES</sequence>
<evidence type="ECO:0000313" key="2">
    <source>
        <dbReference type="EMBL" id="EIE20581.1"/>
    </source>
</evidence>
<keyword evidence="3" id="KW-1185">Reference proteome</keyword>
<organism evidence="2 3">
    <name type="scientific">Coccomyxa subellipsoidea (strain C-169)</name>
    <name type="common">Green microalga</name>
    <dbReference type="NCBI Taxonomy" id="574566"/>
    <lineage>
        <taxon>Eukaryota</taxon>
        <taxon>Viridiplantae</taxon>
        <taxon>Chlorophyta</taxon>
        <taxon>core chlorophytes</taxon>
        <taxon>Trebouxiophyceae</taxon>
        <taxon>Trebouxiophyceae incertae sedis</taxon>
        <taxon>Coccomyxaceae</taxon>
        <taxon>Coccomyxa</taxon>
        <taxon>Coccomyxa subellipsoidea</taxon>
    </lineage>
</organism>
<evidence type="ECO:0000313" key="3">
    <source>
        <dbReference type="Proteomes" id="UP000007264"/>
    </source>
</evidence>
<proteinExistence type="predicted"/>
<dbReference type="AlphaFoldDB" id="I0YQB2"/>
<dbReference type="RefSeq" id="XP_005645125.1">
    <property type="nucleotide sequence ID" value="XM_005645068.1"/>
</dbReference>
<reference evidence="2 3" key="1">
    <citation type="journal article" date="2012" name="Genome Biol.">
        <title>The genome of the polar eukaryotic microalga coccomyxa subellipsoidea reveals traits of cold adaptation.</title>
        <authorList>
            <person name="Blanc G."/>
            <person name="Agarkova I."/>
            <person name="Grimwood J."/>
            <person name="Kuo A."/>
            <person name="Brueggeman A."/>
            <person name="Dunigan D."/>
            <person name="Gurnon J."/>
            <person name="Ladunga I."/>
            <person name="Lindquist E."/>
            <person name="Lucas S."/>
            <person name="Pangilinan J."/>
            <person name="Proschold T."/>
            <person name="Salamov A."/>
            <person name="Schmutz J."/>
            <person name="Weeks D."/>
            <person name="Yamada T."/>
            <person name="Claverie J.M."/>
            <person name="Grigoriev I."/>
            <person name="Van Etten J."/>
            <person name="Lomsadze A."/>
            <person name="Borodovsky M."/>
        </authorList>
    </citation>
    <scope>NUCLEOTIDE SEQUENCE [LARGE SCALE GENOMIC DNA]</scope>
    <source>
        <strain evidence="2 3">C-169</strain>
    </source>
</reference>
<name>I0YQB2_COCSC</name>
<dbReference type="EMBL" id="AGSI01000015">
    <property type="protein sequence ID" value="EIE20581.1"/>
    <property type="molecule type" value="Genomic_DNA"/>
</dbReference>
<dbReference type="Proteomes" id="UP000007264">
    <property type="component" value="Unassembled WGS sequence"/>
</dbReference>
<dbReference type="OrthoDB" id="10328010at2759"/>
<accession>I0YQB2</accession>
<feature type="compositionally biased region" description="Basic and acidic residues" evidence="1">
    <location>
        <begin position="1"/>
        <end position="26"/>
    </location>
</feature>
<comment type="caution">
    <text evidence="2">The sequence shown here is derived from an EMBL/GenBank/DDBJ whole genome shotgun (WGS) entry which is preliminary data.</text>
</comment>